<evidence type="ECO:0000313" key="2">
    <source>
        <dbReference type="Proteomes" id="UP000626109"/>
    </source>
</evidence>
<accession>A0A813HV94</accession>
<organism evidence="1 2">
    <name type="scientific">Polarella glacialis</name>
    <name type="common">Dinoflagellate</name>
    <dbReference type="NCBI Taxonomy" id="89957"/>
    <lineage>
        <taxon>Eukaryota</taxon>
        <taxon>Sar</taxon>
        <taxon>Alveolata</taxon>
        <taxon>Dinophyceae</taxon>
        <taxon>Suessiales</taxon>
        <taxon>Suessiaceae</taxon>
        <taxon>Polarella</taxon>
    </lineage>
</organism>
<comment type="caution">
    <text evidence="1">The sequence shown here is derived from an EMBL/GenBank/DDBJ whole genome shotgun (WGS) entry which is preliminary data.</text>
</comment>
<dbReference type="Proteomes" id="UP000626109">
    <property type="component" value="Unassembled WGS sequence"/>
</dbReference>
<proteinExistence type="predicted"/>
<sequence length="951" mass="100832">WPPKSLPSSLVSVAEFGQYFARSLHLRGELPQRSVRSVVASLSTLSAARSARIETAQRSSTQVESLLGSTAGSLADGRQPFPKSSESCGLKFGRALDLSRVDRSLLTFLSPSPWVHGDGDGRSRTVNLLLRSQNKGICENGTCRWMCPAKPRRTCLEELPSCASIPSAKTASCANLTALLVDGQRLLSSFRILHGSDRGSNCWVVTPQVQLMVGSCKTETIDAGRSGAGGVPDALAVVQFVLATGISSGGAGARLPEQSTAVGSLFAAASLATDLGGCRPLAMPAAGTSYVVALQRSSQCQTSNGPNVHQKCASSADSLLPRLTIPVPGGRCRMSTARSFRHWHVFLARSSVIGVQTRGCSDLGALKYCMWGTARLAGPYLSELRSFGLHLRPTVCVQQELLFALSSRQSSAELSLHAEGIPAFLLRSLNRRSAFSLGGAAQVGAYFEEGVSPMAVFVVALASLATARVGRLGAAQMSRVARNPSEVVEFATSISKWQRAAAGRATGVGRAPLVVLGTSRVVHTAYLSLSRALCCSAAARNRSAACDFGSNLSLAALQTIRSPSLATLPPSRINTTLGEADNSSARRTLPHVHCAQLSALACLLGTVLSDRSPNEGMQRLGRPQVLHVGYRPTCRPLLVRAEEFWSPSATDSLCAAGVTLRAKQQTIQCRTLFARRGHPCVFAAITNRSSAFSLGGAAQVGAYFEQGVSPMAVFVAALASLATARVGRLGAAQMRRVAQNPSEVVEFATSISKWQRAAAGRATGVGRPGLCSPTAFTEFCLISATSLVQTLYMTAILAPSPLRFVFEAGQSCSSFPRVVQLRPGSCQQQNRVAAQELAITLALIQDLGQQIVDHLAVGRVAAQELAITLALIQDLGQQIVDRLAVGRALSPPEPWNFTRVPRRDFVAQLPRQIAVAAQELAITFALIQDLGQQIVDHFAVGRALVQFVARY</sequence>
<dbReference type="AlphaFoldDB" id="A0A813HV94"/>
<name>A0A813HV94_POLGL</name>
<dbReference type="EMBL" id="CAJNNW010001813">
    <property type="protein sequence ID" value="CAE8641247.1"/>
    <property type="molecule type" value="Genomic_DNA"/>
</dbReference>
<gene>
    <name evidence="1" type="ORF">PGLA2088_LOCUS2269</name>
</gene>
<reference evidence="1" key="1">
    <citation type="submission" date="2021-02" db="EMBL/GenBank/DDBJ databases">
        <authorList>
            <person name="Dougan E. K."/>
            <person name="Rhodes N."/>
            <person name="Thang M."/>
            <person name="Chan C."/>
        </authorList>
    </citation>
    <scope>NUCLEOTIDE SEQUENCE</scope>
</reference>
<evidence type="ECO:0000313" key="1">
    <source>
        <dbReference type="EMBL" id="CAE8641247.1"/>
    </source>
</evidence>
<feature type="non-terminal residue" evidence="1">
    <location>
        <position position="951"/>
    </location>
</feature>
<protein>
    <submittedName>
        <fullName evidence="1">Uncharacterized protein</fullName>
    </submittedName>
</protein>